<dbReference type="Pfam" id="PF02613">
    <property type="entry name" value="Nitrate_red_del"/>
    <property type="match status" value="1"/>
</dbReference>
<dbReference type="RefSeq" id="WP_369665892.1">
    <property type="nucleotide sequence ID" value="NZ_JBDKXB010000003.1"/>
</dbReference>
<dbReference type="PANTHER" id="PTHR34227:SF1">
    <property type="entry name" value="DIMETHYL SULFOXIDE REDUCTASE CHAPERONE-RELATED"/>
    <property type="match status" value="1"/>
</dbReference>
<dbReference type="InterPro" id="IPR036411">
    <property type="entry name" value="TorD-like_sf"/>
</dbReference>
<evidence type="ECO:0000313" key="2">
    <source>
        <dbReference type="EMBL" id="MEY6431509.1"/>
    </source>
</evidence>
<dbReference type="InterPro" id="IPR020945">
    <property type="entry name" value="DMSO/NO3_reduct_chaperone"/>
</dbReference>
<organism evidence="2 3">
    <name type="scientific">Thioalkalicoccus limnaeus</name>
    <dbReference type="NCBI Taxonomy" id="120681"/>
    <lineage>
        <taxon>Bacteria</taxon>
        <taxon>Pseudomonadati</taxon>
        <taxon>Pseudomonadota</taxon>
        <taxon>Gammaproteobacteria</taxon>
        <taxon>Chromatiales</taxon>
        <taxon>Chromatiaceae</taxon>
        <taxon>Thioalkalicoccus</taxon>
    </lineage>
</organism>
<keyword evidence="1" id="KW-0143">Chaperone</keyword>
<sequence length="194" mass="21063">MSQTPDHLQRLAALLAQPIAESFGILEEWQPAAPWLAPARRELADLSLARWQGEHTRLFVNGFPKTPCPPFESAYREGRMGGEVRADLIDLYRRAGLTATGAPADYLGTQLECTAYLIARIQDPNGGAAGASDAEPGPPLADPPQQLLAHLWDQHLALWLPRFAADLQDAADLILYRELGGQLAALRRPGPGDA</sequence>
<protein>
    <submittedName>
        <fullName evidence="2">Molecular chaperone TorD family protein</fullName>
    </submittedName>
</protein>
<accession>A0ABV4BBY7</accession>
<gene>
    <name evidence="2" type="ORF">ABC977_03700</name>
</gene>
<dbReference type="InterPro" id="IPR050289">
    <property type="entry name" value="TorD/DmsD_chaperones"/>
</dbReference>
<dbReference type="Proteomes" id="UP001564408">
    <property type="component" value="Unassembled WGS sequence"/>
</dbReference>
<reference evidence="2 3" key="1">
    <citation type="submission" date="2024-05" db="EMBL/GenBank/DDBJ databases">
        <title>Genome Sequence and Characterization of the New Strain Purple Sulfur Bacterium of Genus Thioalkalicoccus.</title>
        <authorList>
            <person name="Bryantseva I.A."/>
            <person name="Kyndt J.A."/>
            <person name="Imhoff J.F."/>
        </authorList>
    </citation>
    <scope>NUCLEOTIDE SEQUENCE [LARGE SCALE GENOMIC DNA]</scope>
    <source>
        <strain evidence="2 3">Um2</strain>
    </source>
</reference>
<dbReference type="SUPFAM" id="SSF89155">
    <property type="entry name" value="TorD-like"/>
    <property type="match status" value="1"/>
</dbReference>
<evidence type="ECO:0000256" key="1">
    <source>
        <dbReference type="ARBA" id="ARBA00023186"/>
    </source>
</evidence>
<proteinExistence type="predicted"/>
<evidence type="ECO:0000313" key="3">
    <source>
        <dbReference type="Proteomes" id="UP001564408"/>
    </source>
</evidence>
<dbReference type="Gene3D" id="1.10.3480.10">
    <property type="entry name" value="TorD-like"/>
    <property type="match status" value="1"/>
</dbReference>
<dbReference type="PANTHER" id="PTHR34227">
    <property type="entry name" value="CHAPERONE PROTEIN YCDY"/>
    <property type="match status" value="1"/>
</dbReference>
<comment type="caution">
    <text evidence="2">The sequence shown here is derived from an EMBL/GenBank/DDBJ whole genome shotgun (WGS) entry which is preliminary data.</text>
</comment>
<dbReference type="EMBL" id="JBDKXB010000003">
    <property type="protein sequence ID" value="MEY6431509.1"/>
    <property type="molecule type" value="Genomic_DNA"/>
</dbReference>
<name>A0ABV4BBY7_9GAMM</name>
<keyword evidence="3" id="KW-1185">Reference proteome</keyword>